<accession>A0ABD2NSG3</accession>
<feature type="non-terminal residue" evidence="1">
    <location>
        <position position="1"/>
    </location>
</feature>
<evidence type="ECO:0000313" key="1">
    <source>
        <dbReference type="EMBL" id="KAL3281658.1"/>
    </source>
</evidence>
<organism evidence="1 2">
    <name type="scientific">Cryptolaemus montrouzieri</name>
    <dbReference type="NCBI Taxonomy" id="559131"/>
    <lineage>
        <taxon>Eukaryota</taxon>
        <taxon>Metazoa</taxon>
        <taxon>Ecdysozoa</taxon>
        <taxon>Arthropoda</taxon>
        <taxon>Hexapoda</taxon>
        <taxon>Insecta</taxon>
        <taxon>Pterygota</taxon>
        <taxon>Neoptera</taxon>
        <taxon>Endopterygota</taxon>
        <taxon>Coleoptera</taxon>
        <taxon>Polyphaga</taxon>
        <taxon>Cucujiformia</taxon>
        <taxon>Coccinelloidea</taxon>
        <taxon>Coccinellidae</taxon>
        <taxon>Scymninae</taxon>
        <taxon>Scymnini</taxon>
        <taxon>Cryptolaemus</taxon>
    </lineage>
</organism>
<keyword evidence="2" id="KW-1185">Reference proteome</keyword>
<comment type="caution">
    <text evidence="1">The sequence shown here is derived from an EMBL/GenBank/DDBJ whole genome shotgun (WGS) entry which is preliminary data.</text>
</comment>
<protein>
    <submittedName>
        <fullName evidence="1">Uncharacterized protein</fullName>
    </submittedName>
</protein>
<dbReference type="AlphaFoldDB" id="A0ABD2NSG3"/>
<dbReference type="EMBL" id="JABFTP020000144">
    <property type="protein sequence ID" value="KAL3281658.1"/>
    <property type="molecule type" value="Genomic_DNA"/>
</dbReference>
<proteinExistence type="predicted"/>
<name>A0ABD2NSG3_9CUCU</name>
<reference evidence="1 2" key="1">
    <citation type="journal article" date="2021" name="BMC Biol.">
        <title>Horizontally acquired antibacterial genes associated with adaptive radiation of ladybird beetles.</title>
        <authorList>
            <person name="Li H.S."/>
            <person name="Tang X.F."/>
            <person name="Huang Y.H."/>
            <person name="Xu Z.Y."/>
            <person name="Chen M.L."/>
            <person name="Du X.Y."/>
            <person name="Qiu B.Y."/>
            <person name="Chen P.T."/>
            <person name="Zhang W."/>
            <person name="Slipinski A."/>
            <person name="Escalona H.E."/>
            <person name="Waterhouse R.M."/>
            <person name="Zwick A."/>
            <person name="Pang H."/>
        </authorList>
    </citation>
    <scope>NUCLEOTIDE SEQUENCE [LARGE SCALE GENOMIC DNA]</scope>
    <source>
        <strain evidence="1">SYSU2018</strain>
    </source>
</reference>
<dbReference type="Proteomes" id="UP001516400">
    <property type="component" value="Unassembled WGS sequence"/>
</dbReference>
<sequence length="105" mass="11586">TQYFLSRVINCTASFVPNRMWKINESGKERIVKLYPGATMNNEQPTMASVYGSHQSNIASTHSNTPTITISTSKSKSYTAVAQSHLFPKKDEGIISEAKDGMQLS</sequence>
<evidence type="ECO:0000313" key="2">
    <source>
        <dbReference type="Proteomes" id="UP001516400"/>
    </source>
</evidence>
<gene>
    <name evidence="1" type="ORF">HHI36_004864</name>
</gene>